<protein>
    <submittedName>
        <fullName evidence="8">Semaphorin 7A (JohnMiltonHagen blood group)</fullName>
    </submittedName>
</protein>
<dbReference type="AlphaFoldDB" id="A0A3Q2P262"/>
<dbReference type="PROSITE" id="PS51004">
    <property type="entry name" value="SEMA"/>
    <property type="match status" value="1"/>
</dbReference>
<feature type="domain" description="Sema" evidence="7">
    <location>
        <begin position="1"/>
        <end position="271"/>
    </location>
</feature>
<dbReference type="SMART" id="SM00630">
    <property type="entry name" value="Sema"/>
    <property type="match status" value="1"/>
</dbReference>
<evidence type="ECO:0000256" key="1">
    <source>
        <dbReference type="ARBA" id="ARBA00004370"/>
    </source>
</evidence>
<evidence type="ECO:0000313" key="9">
    <source>
        <dbReference type="Proteomes" id="UP000265000"/>
    </source>
</evidence>
<dbReference type="PANTHER" id="PTHR11036:SF80">
    <property type="entry name" value="SEMAPHORIN-7A"/>
    <property type="match status" value="1"/>
</dbReference>
<dbReference type="GO" id="GO:0071526">
    <property type="term" value="P:semaphorin-plexin signaling pathway"/>
    <property type="evidence" value="ECO:0007669"/>
    <property type="project" value="TreeGrafter"/>
</dbReference>
<evidence type="ECO:0000256" key="6">
    <source>
        <dbReference type="PROSITE-ProRule" id="PRU00352"/>
    </source>
</evidence>
<keyword evidence="5" id="KW-0325">Glycoprotein</keyword>
<dbReference type="GO" id="GO:0030335">
    <property type="term" value="P:positive regulation of cell migration"/>
    <property type="evidence" value="ECO:0007669"/>
    <property type="project" value="TreeGrafter"/>
</dbReference>
<evidence type="ECO:0000259" key="7">
    <source>
        <dbReference type="PROSITE" id="PS51004"/>
    </source>
</evidence>
<dbReference type="GO" id="GO:0050727">
    <property type="term" value="P:regulation of inflammatory response"/>
    <property type="evidence" value="ECO:0007669"/>
    <property type="project" value="TreeGrafter"/>
</dbReference>
<dbReference type="Pfam" id="PF01403">
    <property type="entry name" value="Sema"/>
    <property type="match status" value="1"/>
</dbReference>
<dbReference type="GeneTree" id="ENSGT00940000158358"/>
<dbReference type="InterPro" id="IPR001627">
    <property type="entry name" value="Semap_dom"/>
</dbReference>
<dbReference type="InterPro" id="IPR016201">
    <property type="entry name" value="PSI"/>
</dbReference>
<reference evidence="8" key="1">
    <citation type="submission" date="2025-08" db="UniProtKB">
        <authorList>
            <consortium name="Ensembl"/>
        </authorList>
    </citation>
    <scope>IDENTIFICATION</scope>
</reference>
<dbReference type="GO" id="GO:0009897">
    <property type="term" value="C:external side of plasma membrane"/>
    <property type="evidence" value="ECO:0007669"/>
    <property type="project" value="TreeGrafter"/>
</dbReference>
<organism evidence="8 9">
    <name type="scientific">Fundulus heteroclitus</name>
    <name type="common">Killifish</name>
    <name type="synonym">Mummichog</name>
    <dbReference type="NCBI Taxonomy" id="8078"/>
    <lineage>
        <taxon>Eukaryota</taxon>
        <taxon>Metazoa</taxon>
        <taxon>Chordata</taxon>
        <taxon>Craniata</taxon>
        <taxon>Vertebrata</taxon>
        <taxon>Euteleostomi</taxon>
        <taxon>Actinopterygii</taxon>
        <taxon>Neopterygii</taxon>
        <taxon>Teleostei</taxon>
        <taxon>Neoteleostei</taxon>
        <taxon>Acanthomorphata</taxon>
        <taxon>Ovalentaria</taxon>
        <taxon>Atherinomorphae</taxon>
        <taxon>Cyprinodontiformes</taxon>
        <taxon>Fundulidae</taxon>
        <taxon>Fundulus</taxon>
    </lineage>
</organism>
<dbReference type="GO" id="GO:0030215">
    <property type="term" value="F:semaphorin receptor binding"/>
    <property type="evidence" value="ECO:0007669"/>
    <property type="project" value="InterPro"/>
</dbReference>
<evidence type="ECO:0000256" key="5">
    <source>
        <dbReference type="ARBA" id="ARBA00023180"/>
    </source>
</evidence>
<evidence type="ECO:0000256" key="3">
    <source>
        <dbReference type="ARBA" id="ARBA00023136"/>
    </source>
</evidence>
<dbReference type="PANTHER" id="PTHR11036">
    <property type="entry name" value="SEMAPHORIN"/>
    <property type="match status" value="1"/>
</dbReference>
<dbReference type="InterPro" id="IPR027231">
    <property type="entry name" value="Semaphorin"/>
</dbReference>
<dbReference type="SMART" id="SM00423">
    <property type="entry name" value="PSI"/>
    <property type="match status" value="1"/>
</dbReference>
<name>A0A3Q2P262_FUNHE</name>
<accession>A0A3Q2P262</accession>
<comment type="caution">
    <text evidence="6">Lacks conserved residue(s) required for the propagation of feature annotation.</text>
</comment>
<dbReference type="GO" id="GO:0007411">
    <property type="term" value="P:axon guidance"/>
    <property type="evidence" value="ECO:0007669"/>
    <property type="project" value="TreeGrafter"/>
</dbReference>
<dbReference type="STRING" id="8078.ENSFHEP00000005685"/>
<dbReference type="SUPFAM" id="SSF101912">
    <property type="entry name" value="Sema domain"/>
    <property type="match status" value="1"/>
</dbReference>
<dbReference type="Gene3D" id="3.30.1680.10">
    <property type="entry name" value="ligand-binding face of the semaphorins, domain 2"/>
    <property type="match status" value="1"/>
</dbReference>
<reference evidence="8" key="2">
    <citation type="submission" date="2025-09" db="UniProtKB">
        <authorList>
            <consortium name="Ensembl"/>
        </authorList>
    </citation>
    <scope>IDENTIFICATION</scope>
</reference>
<dbReference type="Gene3D" id="2.130.10.10">
    <property type="entry name" value="YVTN repeat-like/Quinoprotein amine dehydrogenase"/>
    <property type="match status" value="2"/>
</dbReference>
<evidence type="ECO:0000313" key="8">
    <source>
        <dbReference type="Ensembl" id="ENSFHEP00000005685.1"/>
    </source>
</evidence>
<dbReference type="InterPro" id="IPR036352">
    <property type="entry name" value="Semap_dom_sf"/>
</dbReference>
<dbReference type="Gene3D" id="2.60.40.10">
    <property type="entry name" value="Immunoglobulins"/>
    <property type="match status" value="1"/>
</dbReference>
<keyword evidence="9" id="KW-1185">Reference proteome</keyword>
<dbReference type="GO" id="GO:0045499">
    <property type="term" value="F:chemorepellent activity"/>
    <property type="evidence" value="ECO:0007669"/>
    <property type="project" value="TreeGrafter"/>
</dbReference>
<dbReference type="GO" id="GO:0007229">
    <property type="term" value="P:integrin-mediated signaling pathway"/>
    <property type="evidence" value="ECO:0007669"/>
    <property type="project" value="TreeGrafter"/>
</dbReference>
<dbReference type="SUPFAM" id="SSF103575">
    <property type="entry name" value="Plexin repeat"/>
    <property type="match status" value="1"/>
</dbReference>
<dbReference type="InterPro" id="IPR036179">
    <property type="entry name" value="Ig-like_dom_sf"/>
</dbReference>
<dbReference type="InterPro" id="IPR013783">
    <property type="entry name" value="Ig-like_fold"/>
</dbReference>
<dbReference type="InterPro" id="IPR015943">
    <property type="entry name" value="WD40/YVTN_repeat-like_dom_sf"/>
</dbReference>
<dbReference type="Proteomes" id="UP000265000">
    <property type="component" value="Unplaced"/>
</dbReference>
<keyword evidence="4" id="KW-1015">Disulfide bond</keyword>
<dbReference type="GO" id="GO:0005178">
    <property type="term" value="F:integrin binding"/>
    <property type="evidence" value="ECO:0007669"/>
    <property type="project" value="TreeGrafter"/>
</dbReference>
<dbReference type="InterPro" id="IPR002165">
    <property type="entry name" value="Plexin_repeat"/>
</dbReference>
<dbReference type="Pfam" id="PF13895">
    <property type="entry name" value="Ig_2"/>
    <property type="match status" value="1"/>
</dbReference>
<dbReference type="Ensembl" id="ENSFHET00000006761.1">
    <property type="protein sequence ID" value="ENSFHEP00000005685.1"/>
    <property type="gene ID" value="ENSFHEG00000006683.1"/>
</dbReference>
<dbReference type="Pfam" id="PF01437">
    <property type="entry name" value="PSI"/>
    <property type="match status" value="1"/>
</dbReference>
<dbReference type="GO" id="GO:0001755">
    <property type="term" value="P:neural crest cell migration"/>
    <property type="evidence" value="ECO:0007669"/>
    <property type="project" value="TreeGrafter"/>
</dbReference>
<evidence type="ECO:0000256" key="4">
    <source>
        <dbReference type="ARBA" id="ARBA00023157"/>
    </source>
</evidence>
<comment type="subcellular location">
    <subcellularLocation>
        <location evidence="1">Membrane</location>
    </subcellularLocation>
</comment>
<sequence>LQHHNVFSYQEEEQVLYVGETDSVTKIDANTNRVIEVSVTLIAGVFSQPTFISASWVERENDPENEKIYVFFREKNSDHSPDADPWISRVARVCKTDVGGSKRFFQNMWTSFLKARLVCGFPDESLYFSRLQDVYVMQAEDCICVLVFFFFQCVPNSKLLPRAIINVVKDHPEMVAWVHSLHYNSPFYISNYNYTKIAVDRVQAADRQMYNVLLLATDTGKIHKVLEAGTEPFIISETQLSSESTIQAMKLDSKKKKLVVGFSEKISIVDLQQCKKYKNSCADCVLARDPYCAWTTSGYLFSAEKDLIEGSKRQLDSLTSSRTVHSVPRGVPFYLSCPIQSYHAEYTWEHEGRHIPCLQMHSNCLHLIPSMARENYGKYDCVSREKDYTKTLKQYQLMEQEGSDEKKDKGFFDHKLNDALRLVPQLKWSLIQTLVLWEIVR</sequence>
<proteinExistence type="inferred from homology"/>
<dbReference type="SUPFAM" id="SSF48726">
    <property type="entry name" value="Immunoglobulin"/>
    <property type="match status" value="1"/>
</dbReference>
<evidence type="ECO:0000256" key="2">
    <source>
        <dbReference type="ARBA" id="ARBA00009492"/>
    </source>
</evidence>
<keyword evidence="3" id="KW-0472">Membrane</keyword>
<comment type="similarity">
    <text evidence="2">Belongs to the semaphorin family.</text>
</comment>
<dbReference type="FunFam" id="2.60.40.10:FF:001170">
    <property type="entry name" value="Sema domain, immunoglobulin domain (Ig), short basic domain, secreted, (Semaphorin) 3F"/>
    <property type="match status" value="1"/>
</dbReference>